<sequence length="79" mass="8303">MLTGGSSLREGMRLMPASERQRWAQRDSWVAITSDSLSFLLPGHASPLIGSPRGIGATKETGGTKAIGSFGKLAKVLGF</sequence>
<protein>
    <submittedName>
        <fullName evidence="1">Uncharacterized protein</fullName>
    </submittedName>
</protein>
<keyword evidence="2" id="KW-1185">Reference proteome</keyword>
<evidence type="ECO:0000313" key="1">
    <source>
        <dbReference type="EMBL" id="KAG9448316.1"/>
    </source>
</evidence>
<comment type="caution">
    <text evidence="1">The sequence shown here is derived from an EMBL/GenBank/DDBJ whole genome shotgun (WGS) entry which is preliminary data.</text>
</comment>
<gene>
    <name evidence="1" type="ORF">H6P81_014444</name>
</gene>
<reference evidence="1 2" key="1">
    <citation type="submission" date="2021-07" db="EMBL/GenBank/DDBJ databases">
        <title>The Aristolochia fimbriata genome: insights into angiosperm evolution, floral development and chemical biosynthesis.</title>
        <authorList>
            <person name="Jiao Y."/>
        </authorList>
    </citation>
    <scope>NUCLEOTIDE SEQUENCE [LARGE SCALE GENOMIC DNA]</scope>
    <source>
        <strain evidence="1">IBCAS-2021</strain>
        <tissue evidence="1">Leaf</tissue>
    </source>
</reference>
<dbReference type="Proteomes" id="UP000825729">
    <property type="component" value="Unassembled WGS sequence"/>
</dbReference>
<evidence type="ECO:0000313" key="2">
    <source>
        <dbReference type="Proteomes" id="UP000825729"/>
    </source>
</evidence>
<dbReference type="AlphaFoldDB" id="A0AAV7EKC1"/>
<proteinExistence type="predicted"/>
<organism evidence="1 2">
    <name type="scientific">Aristolochia fimbriata</name>
    <name type="common">White veined hardy Dutchman's pipe vine</name>
    <dbReference type="NCBI Taxonomy" id="158543"/>
    <lineage>
        <taxon>Eukaryota</taxon>
        <taxon>Viridiplantae</taxon>
        <taxon>Streptophyta</taxon>
        <taxon>Embryophyta</taxon>
        <taxon>Tracheophyta</taxon>
        <taxon>Spermatophyta</taxon>
        <taxon>Magnoliopsida</taxon>
        <taxon>Magnoliidae</taxon>
        <taxon>Piperales</taxon>
        <taxon>Aristolochiaceae</taxon>
        <taxon>Aristolochia</taxon>
    </lineage>
</organism>
<name>A0AAV7EKC1_ARIFI</name>
<accession>A0AAV7EKC1</accession>
<dbReference type="EMBL" id="JAINDJ010000005">
    <property type="protein sequence ID" value="KAG9448316.1"/>
    <property type="molecule type" value="Genomic_DNA"/>
</dbReference>